<evidence type="ECO:0000313" key="3">
    <source>
        <dbReference type="EMBL" id="KAI5076972.1"/>
    </source>
</evidence>
<feature type="repeat" description="PPR" evidence="2">
    <location>
        <begin position="521"/>
        <end position="555"/>
    </location>
</feature>
<dbReference type="AlphaFoldDB" id="A0A9D4ZKA0"/>
<dbReference type="InterPro" id="IPR002885">
    <property type="entry name" value="PPR_rpt"/>
</dbReference>
<feature type="repeat" description="PPR" evidence="2">
    <location>
        <begin position="225"/>
        <end position="259"/>
    </location>
</feature>
<feature type="repeat" description="PPR" evidence="2">
    <location>
        <begin position="190"/>
        <end position="224"/>
    </location>
</feature>
<dbReference type="InterPro" id="IPR046960">
    <property type="entry name" value="PPR_At4g14850-like_plant"/>
</dbReference>
<gene>
    <name evidence="3" type="ORF">GOP47_0009037</name>
</gene>
<accession>A0A9D4ZKA0</accession>
<keyword evidence="4" id="KW-1185">Reference proteome</keyword>
<dbReference type="OrthoDB" id="1078367at2759"/>
<dbReference type="FunFam" id="1.25.40.10:FF:000285">
    <property type="entry name" value="Pentatricopeptide repeat-containing protein, chloroplastic"/>
    <property type="match status" value="1"/>
</dbReference>
<proteinExistence type="predicted"/>
<dbReference type="InterPro" id="IPR011990">
    <property type="entry name" value="TPR-like_helical_dom_sf"/>
</dbReference>
<feature type="repeat" description="PPR" evidence="2">
    <location>
        <begin position="291"/>
        <end position="325"/>
    </location>
</feature>
<dbReference type="NCBIfam" id="TIGR00756">
    <property type="entry name" value="PPR"/>
    <property type="match status" value="4"/>
</dbReference>
<dbReference type="Proteomes" id="UP000886520">
    <property type="component" value="Chromosome 8"/>
</dbReference>
<dbReference type="Pfam" id="PF13041">
    <property type="entry name" value="PPR_2"/>
    <property type="match status" value="3"/>
</dbReference>
<sequence>MQAVALPICHCISATPQARQDKLWQDLFSNPDEWWDNRADKKGPSSPDFKKKNSREPLWLNSVLKPSWVDGRLAALDQKKTKQKDSSSKVQQISHEIEGLCRDGHLDKAFNELSRIDALNLSPPPRVYMSLLQACIRRKSASHAKTVYAHLQQKDVKLSGLVGDCLAMTLAKCSCLEDARTVFDNLPSRTVFSWTAMIRAYVECGNSLEALQMYVGMQEDGVEPDNHTFVSLLKACGETGDLHKGKELHEAVQDRGFSSDAFIRTTLVSMYCKCGAIAAAENLLLESQACNIESVNAMLSAYVENGHPKKALLLFRQLPEEGIKADDVTFNVALQACTALADMEDITHVGQHSVRFTPHEIGQALHADSKKGGFSAKTSLGTTLVKMYGKCGTIEKAENAFCGLSKHDVISWSSILSAYVEHNLGEKSLQVFRYIQQIGIVPDRQAFAIAFQACGTLAEGEDDTAASRYKALQIGKALHLDAWRRGFASDVFVGNTIVSMYCKCGDYVGAEGAFDELLERNTVSWNVLLSLYIEQGMEEKALQLYFQMQEECIVLNEVTLVCALQSCSGTGCLEVCRQIHFIAASTEYESNLLVSSSLIYAYGMCASMADANIVFNKCLKDDIVMWNACIAGYSREGDYVTCVQLFKKMQEAGVRPDRRTLSSILSVCAHAGLISEGVGYFASMKRSYGITPDLKHYVNVADLFARSGDFERLEVVLCAMPMQPDSDMWACVLAACRAHGNMQFGKLAFNSAIQLQSKSSGAFVLLSNILVDADDEMLEFRKDSAGQSTLLPPFNRIAGRM</sequence>
<protein>
    <recommendedName>
        <fullName evidence="5">Pentatricopeptide repeat-containing protein</fullName>
    </recommendedName>
</protein>
<dbReference type="PANTHER" id="PTHR47926:SF347">
    <property type="entry name" value="PENTATRICOPEPTIDE REPEAT-CONTAINING PROTEIN"/>
    <property type="match status" value="1"/>
</dbReference>
<dbReference type="GO" id="GO:0003723">
    <property type="term" value="F:RNA binding"/>
    <property type="evidence" value="ECO:0007669"/>
    <property type="project" value="InterPro"/>
</dbReference>
<reference evidence="3" key="1">
    <citation type="submission" date="2021-01" db="EMBL/GenBank/DDBJ databases">
        <title>Adiantum capillus-veneris genome.</title>
        <authorList>
            <person name="Fang Y."/>
            <person name="Liao Q."/>
        </authorList>
    </citation>
    <scope>NUCLEOTIDE SEQUENCE</scope>
    <source>
        <strain evidence="3">H3</strain>
        <tissue evidence="3">Leaf</tissue>
    </source>
</reference>
<evidence type="ECO:0000313" key="4">
    <source>
        <dbReference type="Proteomes" id="UP000886520"/>
    </source>
</evidence>
<evidence type="ECO:0000256" key="2">
    <source>
        <dbReference type="PROSITE-ProRule" id="PRU00708"/>
    </source>
</evidence>
<dbReference type="EMBL" id="JABFUD020000008">
    <property type="protein sequence ID" value="KAI5076972.1"/>
    <property type="molecule type" value="Genomic_DNA"/>
</dbReference>
<name>A0A9D4ZKA0_ADICA</name>
<evidence type="ECO:0008006" key="5">
    <source>
        <dbReference type="Google" id="ProtNLM"/>
    </source>
</evidence>
<comment type="caution">
    <text evidence="3">The sequence shown here is derived from an EMBL/GenBank/DDBJ whole genome shotgun (WGS) entry which is preliminary data.</text>
</comment>
<evidence type="ECO:0000256" key="1">
    <source>
        <dbReference type="ARBA" id="ARBA00022737"/>
    </source>
</evidence>
<dbReference type="Pfam" id="PF01535">
    <property type="entry name" value="PPR"/>
    <property type="match status" value="3"/>
</dbReference>
<dbReference type="Gene3D" id="1.25.40.10">
    <property type="entry name" value="Tetratricopeptide repeat domain"/>
    <property type="match status" value="5"/>
</dbReference>
<dbReference type="FunFam" id="1.25.40.10:FF:000242">
    <property type="entry name" value="Pentatricopeptide repeat-containing protein"/>
    <property type="match status" value="1"/>
</dbReference>
<feature type="repeat" description="PPR" evidence="2">
    <location>
        <begin position="622"/>
        <end position="656"/>
    </location>
</feature>
<dbReference type="GO" id="GO:0009451">
    <property type="term" value="P:RNA modification"/>
    <property type="evidence" value="ECO:0007669"/>
    <property type="project" value="InterPro"/>
</dbReference>
<organism evidence="3 4">
    <name type="scientific">Adiantum capillus-veneris</name>
    <name type="common">Maidenhair fern</name>
    <dbReference type="NCBI Taxonomy" id="13818"/>
    <lineage>
        <taxon>Eukaryota</taxon>
        <taxon>Viridiplantae</taxon>
        <taxon>Streptophyta</taxon>
        <taxon>Embryophyta</taxon>
        <taxon>Tracheophyta</taxon>
        <taxon>Polypodiopsida</taxon>
        <taxon>Polypodiidae</taxon>
        <taxon>Polypodiales</taxon>
        <taxon>Pteridineae</taxon>
        <taxon>Pteridaceae</taxon>
        <taxon>Vittarioideae</taxon>
        <taxon>Adiantum</taxon>
    </lineage>
</organism>
<keyword evidence="1" id="KW-0677">Repeat</keyword>
<dbReference type="PANTHER" id="PTHR47926">
    <property type="entry name" value="PENTATRICOPEPTIDE REPEAT-CONTAINING PROTEIN"/>
    <property type="match status" value="1"/>
</dbReference>
<dbReference type="PROSITE" id="PS51375">
    <property type="entry name" value="PPR"/>
    <property type="match status" value="6"/>
</dbReference>
<feature type="repeat" description="PPR" evidence="2">
    <location>
        <begin position="408"/>
        <end position="442"/>
    </location>
</feature>